<dbReference type="AlphaFoldDB" id="B9DJA2"/>
<gene>
    <name evidence="1" type="ordered locus">Sca_2247</name>
</gene>
<organism evidence="1 2">
    <name type="scientific">Staphylococcus carnosus (strain TM300)</name>
    <dbReference type="NCBI Taxonomy" id="396513"/>
    <lineage>
        <taxon>Bacteria</taxon>
        <taxon>Bacillati</taxon>
        <taxon>Bacillota</taxon>
        <taxon>Bacilli</taxon>
        <taxon>Bacillales</taxon>
        <taxon>Staphylococcaceae</taxon>
        <taxon>Staphylococcus</taxon>
    </lineage>
</organism>
<proteinExistence type="predicted"/>
<sequence length="51" mass="5857">MITLCVCNEKKEKFSMTLNDAKVMHKKTNTKINSSPKVVKKELIKEGDDFL</sequence>
<dbReference type="KEGG" id="sca:SCA_2247"/>
<name>B9DJA2_STACT</name>
<dbReference type="EMBL" id="AM295250">
    <property type="protein sequence ID" value="CAL29150.1"/>
    <property type="molecule type" value="Genomic_DNA"/>
</dbReference>
<protein>
    <submittedName>
        <fullName evidence="1">Uncharacterized protein</fullName>
    </submittedName>
</protein>
<accession>B9DJA2</accession>
<dbReference type="Proteomes" id="UP000000444">
    <property type="component" value="Chromosome"/>
</dbReference>
<keyword evidence="2" id="KW-1185">Reference proteome</keyword>
<evidence type="ECO:0000313" key="2">
    <source>
        <dbReference type="Proteomes" id="UP000000444"/>
    </source>
</evidence>
<dbReference type="HOGENOM" id="CLU_3104067_0_0_9"/>
<evidence type="ECO:0000313" key="1">
    <source>
        <dbReference type="EMBL" id="CAL29150.1"/>
    </source>
</evidence>
<reference evidence="1 2" key="1">
    <citation type="journal article" date="2009" name="Appl. Environ. Microbiol.">
        <title>Genome analysis of the meat starter culture bacterium Staphylococcus carnosus TM300.</title>
        <authorList>
            <person name="Rosenstein R."/>
            <person name="Nerz C."/>
            <person name="Biswas L."/>
            <person name="Resch A."/>
            <person name="Raddatz G."/>
            <person name="Schuster S.C."/>
            <person name="Goetz F."/>
        </authorList>
    </citation>
    <scope>NUCLEOTIDE SEQUENCE [LARGE SCALE GENOMIC DNA]</scope>
    <source>
        <strain evidence="1 2">TM300</strain>
    </source>
</reference>